<feature type="signal peptide" evidence="2">
    <location>
        <begin position="1"/>
        <end position="28"/>
    </location>
</feature>
<dbReference type="PROSITE" id="PS51257">
    <property type="entry name" value="PROKAR_LIPOPROTEIN"/>
    <property type="match status" value="1"/>
</dbReference>
<dbReference type="InterPro" id="IPR036182">
    <property type="entry name" value="PCuAC_sf"/>
</dbReference>
<dbReference type="Pfam" id="PF04314">
    <property type="entry name" value="PCuAC"/>
    <property type="match status" value="1"/>
</dbReference>
<dbReference type="STRING" id="1048205.AB852_13125"/>
<accession>A0A1Q4VB36</accession>
<organism evidence="3 4">
    <name type="scientific">Streptomyces uncialis</name>
    <dbReference type="NCBI Taxonomy" id="1048205"/>
    <lineage>
        <taxon>Bacteria</taxon>
        <taxon>Bacillati</taxon>
        <taxon>Actinomycetota</taxon>
        <taxon>Actinomycetes</taxon>
        <taxon>Kitasatosporales</taxon>
        <taxon>Streptomycetaceae</taxon>
        <taxon>Streptomyces</taxon>
    </lineage>
</organism>
<protein>
    <submittedName>
        <fullName evidence="3">Lipoprotein</fullName>
    </submittedName>
</protein>
<reference evidence="3 4" key="1">
    <citation type="submission" date="2015-06" db="EMBL/GenBank/DDBJ databases">
        <title>Cloning and characterization of the uncialamcin biosynthetic gene cluster.</title>
        <authorList>
            <person name="Yan X."/>
            <person name="Huang T."/>
            <person name="Ge H."/>
            <person name="Shen B."/>
        </authorList>
    </citation>
    <scope>NUCLEOTIDE SEQUENCE [LARGE SCALE GENOMIC DNA]</scope>
    <source>
        <strain evidence="3 4">DCA2648</strain>
    </source>
</reference>
<evidence type="ECO:0000256" key="2">
    <source>
        <dbReference type="SAM" id="SignalP"/>
    </source>
</evidence>
<feature type="compositionally biased region" description="Low complexity" evidence="1">
    <location>
        <begin position="155"/>
        <end position="178"/>
    </location>
</feature>
<evidence type="ECO:0000313" key="3">
    <source>
        <dbReference type="EMBL" id="OKH95054.1"/>
    </source>
</evidence>
<sequence>MRRGALTSLAAAATAGLLLTGCGGGASASGGEPELTVGGAYIPAPPTADLAAGYFVVTNSGGADTLVSATSELAGTVTLHSTEGGRMREEKSFPVPADGTLDFARGGNHLMFEDLTRKPVQGDTVTLELRFEKSGVRTVEVPVREATYNPANDKSSTSSHAPSSHASPSQPSAPADHH</sequence>
<dbReference type="Proteomes" id="UP000186455">
    <property type="component" value="Unassembled WGS sequence"/>
</dbReference>
<keyword evidence="3" id="KW-0449">Lipoprotein</keyword>
<evidence type="ECO:0000256" key="1">
    <source>
        <dbReference type="SAM" id="MobiDB-lite"/>
    </source>
</evidence>
<name>A0A1Q4VB36_9ACTN</name>
<evidence type="ECO:0000313" key="4">
    <source>
        <dbReference type="Proteomes" id="UP000186455"/>
    </source>
</evidence>
<comment type="caution">
    <text evidence="3">The sequence shown here is derived from an EMBL/GenBank/DDBJ whole genome shotgun (WGS) entry which is preliminary data.</text>
</comment>
<dbReference type="InterPro" id="IPR058248">
    <property type="entry name" value="Lxx211020-like"/>
</dbReference>
<proteinExistence type="predicted"/>
<dbReference type="PANTHER" id="PTHR36302:SF1">
    <property type="entry name" value="COPPER CHAPERONE PCU(A)C"/>
    <property type="match status" value="1"/>
</dbReference>
<dbReference type="InterPro" id="IPR007410">
    <property type="entry name" value="LpqE-like"/>
</dbReference>
<dbReference type="EMBL" id="LFBV01000002">
    <property type="protein sequence ID" value="OKH95054.1"/>
    <property type="molecule type" value="Genomic_DNA"/>
</dbReference>
<dbReference type="Gene3D" id="2.60.40.1890">
    <property type="entry name" value="PCu(A)C copper chaperone"/>
    <property type="match status" value="1"/>
</dbReference>
<gene>
    <name evidence="3" type="ORF">AB852_13125</name>
</gene>
<feature type="region of interest" description="Disordered" evidence="1">
    <location>
        <begin position="142"/>
        <end position="178"/>
    </location>
</feature>
<dbReference type="PANTHER" id="PTHR36302">
    <property type="entry name" value="BLR7088 PROTEIN"/>
    <property type="match status" value="1"/>
</dbReference>
<feature type="chain" id="PRO_5012253846" evidence="2">
    <location>
        <begin position="29"/>
        <end position="178"/>
    </location>
</feature>
<keyword evidence="2" id="KW-0732">Signal</keyword>
<keyword evidence="4" id="KW-1185">Reference proteome</keyword>
<dbReference type="AlphaFoldDB" id="A0A1Q4VB36"/>
<dbReference type="SUPFAM" id="SSF110087">
    <property type="entry name" value="DR1885-like metal-binding protein"/>
    <property type="match status" value="1"/>
</dbReference>
<dbReference type="RefSeq" id="WP_073787356.1">
    <property type="nucleotide sequence ID" value="NZ_CP109290.1"/>
</dbReference>